<dbReference type="RefSeq" id="XP_051860574.1">
    <property type="nucleotide sequence ID" value="XM_052004614.1"/>
</dbReference>
<dbReference type="InterPro" id="IPR036443">
    <property type="entry name" value="Znf_RanBP2_sf"/>
</dbReference>
<evidence type="ECO:0000256" key="4">
    <source>
        <dbReference type="PROSITE-ProRule" id="PRU00322"/>
    </source>
</evidence>
<evidence type="ECO:0000256" key="2">
    <source>
        <dbReference type="ARBA" id="ARBA00022771"/>
    </source>
</evidence>
<keyword evidence="3" id="KW-0862">Zinc</keyword>
<feature type="domain" description="RanBP2-type" evidence="6">
    <location>
        <begin position="797"/>
        <end position="826"/>
    </location>
</feature>
<feature type="region of interest" description="Disordered" evidence="5">
    <location>
        <begin position="539"/>
        <end position="562"/>
    </location>
</feature>
<dbReference type="Gene3D" id="2.30.30.380">
    <property type="entry name" value="Zn-finger domain of Sec23/24"/>
    <property type="match status" value="1"/>
</dbReference>
<dbReference type="PANTHER" id="PTHR15326">
    <property type="entry name" value="SPERMATOGENESIS-ASSOCIATED PROTEIN 2/TAMOZHENNIC"/>
    <property type="match status" value="1"/>
</dbReference>
<keyword evidence="1" id="KW-0479">Metal-binding</keyword>
<dbReference type="PANTHER" id="PTHR15326:SF2">
    <property type="entry name" value="PROTEIN TAMOZHENNIC"/>
    <property type="match status" value="1"/>
</dbReference>
<dbReference type="InterPro" id="IPR001876">
    <property type="entry name" value="Znf_RanBP2"/>
</dbReference>
<dbReference type="Pfam" id="PF21388">
    <property type="entry name" value="SPATA2_PUB-like"/>
    <property type="match status" value="1"/>
</dbReference>
<dbReference type="GO" id="GO:0008270">
    <property type="term" value="F:zinc ion binding"/>
    <property type="evidence" value="ECO:0007669"/>
    <property type="project" value="UniProtKB-KW"/>
</dbReference>
<dbReference type="GeneID" id="117570828"/>
<dbReference type="SUPFAM" id="SSF90209">
    <property type="entry name" value="Ran binding protein zinc finger-like"/>
    <property type="match status" value="1"/>
</dbReference>
<evidence type="ECO:0000256" key="5">
    <source>
        <dbReference type="SAM" id="MobiDB-lite"/>
    </source>
</evidence>
<name>A0A6P8YRL8_DROAB</name>
<keyword evidence="2 4" id="KW-0863">Zinc-finger</keyword>
<dbReference type="InterPro" id="IPR048839">
    <property type="entry name" value="SPATA2_PUB-like"/>
</dbReference>
<dbReference type="SMART" id="SM00547">
    <property type="entry name" value="ZnF_RBZ"/>
    <property type="match status" value="1"/>
</dbReference>
<evidence type="ECO:0000256" key="3">
    <source>
        <dbReference type="ARBA" id="ARBA00022833"/>
    </source>
</evidence>
<dbReference type="PROSITE" id="PS01358">
    <property type="entry name" value="ZF_RANBP2_1"/>
    <property type="match status" value="1"/>
</dbReference>
<dbReference type="GO" id="GO:0005737">
    <property type="term" value="C:cytoplasm"/>
    <property type="evidence" value="ECO:0007669"/>
    <property type="project" value="TreeGrafter"/>
</dbReference>
<evidence type="ECO:0000256" key="1">
    <source>
        <dbReference type="ARBA" id="ARBA00022723"/>
    </source>
</evidence>
<sequence>MSRHANMSDYLPWTELYEDILNLHWKYLDADLGDQKLKDRKNLEYCLKNFLSVVSHDRKFFLPETGQVLRRTVCDLNEFTGQRAIIGFEAISQYASNLYTKPWRKEFRELKTYSGSYQHEVESNLLDADKLFLAMGYRRSAEDTFVLEGPICPDQVANVARDAMTAYVECQIMKRIYASLQSTGLNCTWKEIFHYRESHICNASQAIKDIGEKLMRREQKQQQQQHQDLINLENTYSNVTRNRCENCVTEKQTMLRGHGNSNRNACALHQSVPPTNLSCMYQQPSAALMTHSRSLEHYQEPHALLPHRHSFDQHPKDCSVQHQHSHSHPHPHLNPHLYEVPYDCLDGLSMGSTASYAAVTGGYNAPGNRIPLPYNISSQLNAQYDTPNDGYANADHNSSNMYASIGKPTTASAVPHSCGYYGTHVPVAPQSNRHSANVAAMQHRQSTYPPDDHLIAFNEHAQLMQHDFSDPRQYEPRYGQQASIPRIQSSKHGMNSGMYAQPSVYTGGNYDLPTTLPQPPQHLPDMCVYAQPMPKSSRIRAQREAAESSTLDRPQRHHDQLIDPLDNNRKATHKELRERISLTAGAIAAPVDAHYHHHQQHQHQRDRDLNISDTTTTSYESPSLDEFTFVNSASPPLNPKEQDGLGSYEAWNYVFKNLDNKDLGDRDDLLMQSLDLDALTLANGGHSPTAASVEKRRPEAHSQTVNVEKSRALEKKREVRAVHAPPPTPAPNSSIAGVKKVKSALKTATIDNRTTGSRVETHTGAIAKTSAGRNRKNSTGAVAKQPPPVSTQLIVTSPNEWSCRFCTFLNPDTTRVCAMCSHSKDFNMEAAANVSQHASSTCV</sequence>
<reference evidence="8 9" key="1">
    <citation type="submission" date="2025-04" db="UniProtKB">
        <authorList>
            <consortium name="RefSeq"/>
        </authorList>
    </citation>
    <scope>IDENTIFICATION</scope>
    <source>
        <strain evidence="8 9">15112-1751.03</strain>
        <tissue evidence="8 9">Whole Adult</tissue>
    </source>
</reference>
<dbReference type="RefSeq" id="XP_051860575.1">
    <property type="nucleotide sequence ID" value="XM_052004615.1"/>
</dbReference>
<protein>
    <submittedName>
        <fullName evidence="8 9">Protein tamozhennic isoform X2</fullName>
    </submittedName>
</protein>
<feature type="compositionally biased region" description="Polar residues" evidence="5">
    <location>
        <begin position="611"/>
        <end position="621"/>
    </location>
</feature>
<evidence type="ECO:0000313" key="9">
    <source>
        <dbReference type="RefSeq" id="XP_051860574.1"/>
    </source>
</evidence>
<organism evidence="7 9">
    <name type="scientific">Drosophila albomicans</name>
    <name type="common">Fruit fly</name>
    <dbReference type="NCBI Taxonomy" id="7291"/>
    <lineage>
        <taxon>Eukaryota</taxon>
        <taxon>Metazoa</taxon>
        <taxon>Ecdysozoa</taxon>
        <taxon>Arthropoda</taxon>
        <taxon>Hexapoda</taxon>
        <taxon>Insecta</taxon>
        <taxon>Pterygota</taxon>
        <taxon>Neoptera</taxon>
        <taxon>Endopterygota</taxon>
        <taxon>Diptera</taxon>
        <taxon>Brachycera</taxon>
        <taxon>Muscomorpha</taxon>
        <taxon>Ephydroidea</taxon>
        <taxon>Drosophilidae</taxon>
        <taxon>Drosophila</taxon>
    </lineage>
</organism>
<dbReference type="PROSITE" id="PS50199">
    <property type="entry name" value="ZF_RANBP2_2"/>
    <property type="match status" value="1"/>
</dbReference>
<gene>
    <name evidence="8 9 10" type="primary">LOC117570828</name>
</gene>
<feature type="region of interest" description="Disordered" evidence="5">
    <location>
        <begin position="594"/>
        <end position="621"/>
    </location>
</feature>
<evidence type="ECO:0000313" key="7">
    <source>
        <dbReference type="Proteomes" id="UP000515160"/>
    </source>
</evidence>
<feature type="region of interest" description="Disordered" evidence="5">
    <location>
        <begin position="686"/>
        <end position="713"/>
    </location>
</feature>
<dbReference type="AlphaFoldDB" id="A0A6P8YRL8"/>
<evidence type="ECO:0000259" key="6">
    <source>
        <dbReference type="PROSITE" id="PS50199"/>
    </source>
</evidence>
<dbReference type="SUPFAM" id="SSF143503">
    <property type="entry name" value="PUG domain-like"/>
    <property type="match status" value="1"/>
</dbReference>
<dbReference type="Gene3D" id="1.20.58.2190">
    <property type="match status" value="1"/>
</dbReference>
<feature type="compositionally biased region" description="Basic and acidic residues" evidence="5">
    <location>
        <begin position="553"/>
        <end position="562"/>
    </location>
</feature>
<dbReference type="RefSeq" id="XP_034108591.1">
    <property type="nucleotide sequence ID" value="XM_034252700.2"/>
</dbReference>
<proteinExistence type="predicted"/>
<dbReference type="CTD" id="37864"/>
<dbReference type="Proteomes" id="UP000515160">
    <property type="component" value="Chromosome 3"/>
</dbReference>
<keyword evidence="7" id="KW-1185">Reference proteome</keyword>
<evidence type="ECO:0000313" key="8">
    <source>
        <dbReference type="RefSeq" id="XP_034108591.1"/>
    </source>
</evidence>
<dbReference type="InterPro" id="IPR036339">
    <property type="entry name" value="PUB-like_dom_sf"/>
</dbReference>
<evidence type="ECO:0000313" key="10">
    <source>
        <dbReference type="RefSeq" id="XP_051860575.1"/>
    </source>
</evidence>
<accession>A0A6P8YRL8</accession>
<dbReference type="OrthoDB" id="9837000at2759"/>